<comment type="caution">
    <text evidence="1">The sequence shown here is derived from an EMBL/GenBank/DDBJ whole genome shotgun (WGS) entry which is preliminary data.</text>
</comment>
<gene>
    <name evidence="1" type="ORF">ACFFGN_26820</name>
</gene>
<dbReference type="EMBL" id="JBHLTC010000036">
    <property type="protein sequence ID" value="MFC0627716.1"/>
    <property type="molecule type" value="Genomic_DNA"/>
</dbReference>
<evidence type="ECO:0000313" key="1">
    <source>
        <dbReference type="EMBL" id="MFC0627716.1"/>
    </source>
</evidence>
<accession>A0ABV6QSX4</accession>
<evidence type="ECO:0000313" key="2">
    <source>
        <dbReference type="Proteomes" id="UP001589890"/>
    </source>
</evidence>
<protein>
    <submittedName>
        <fullName evidence="1">Uncharacterized protein</fullName>
    </submittedName>
</protein>
<name>A0ABV6QSX4_9ACTN</name>
<sequence>MIKSVEQRTGSPTRWNGRVFEELDPGVLGTAHPDGTMTISPGKVLDPVRQAYTGGRPVC</sequence>
<organism evidence="1 2">
    <name type="scientific">Kribbella deserti</name>
    <dbReference type="NCBI Taxonomy" id="1926257"/>
    <lineage>
        <taxon>Bacteria</taxon>
        <taxon>Bacillati</taxon>
        <taxon>Actinomycetota</taxon>
        <taxon>Actinomycetes</taxon>
        <taxon>Propionibacteriales</taxon>
        <taxon>Kribbellaceae</taxon>
        <taxon>Kribbella</taxon>
    </lineage>
</organism>
<dbReference type="Proteomes" id="UP001589890">
    <property type="component" value="Unassembled WGS sequence"/>
</dbReference>
<keyword evidence="2" id="KW-1185">Reference proteome</keyword>
<proteinExistence type="predicted"/>
<reference evidence="1 2" key="1">
    <citation type="submission" date="2024-09" db="EMBL/GenBank/DDBJ databases">
        <authorList>
            <person name="Sun Q."/>
            <person name="Mori K."/>
        </authorList>
    </citation>
    <scope>NUCLEOTIDE SEQUENCE [LARGE SCALE GENOMIC DNA]</scope>
    <source>
        <strain evidence="1 2">CGMCC 1.15906</strain>
    </source>
</reference>
<dbReference type="RefSeq" id="WP_380052803.1">
    <property type="nucleotide sequence ID" value="NZ_JBHLTC010000036.1"/>
</dbReference>